<protein>
    <submittedName>
        <fullName evidence="2">Uncharacterized protein</fullName>
    </submittedName>
</protein>
<dbReference type="Proteomes" id="UP000479293">
    <property type="component" value="Unassembled WGS sequence"/>
</dbReference>
<organism evidence="2 3">
    <name type="scientific">Salmonirosea aquatica</name>
    <dbReference type="NCBI Taxonomy" id="2654236"/>
    <lineage>
        <taxon>Bacteria</taxon>
        <taxon>Pseudomonadati</taxon>
        <taxon>Bacteroidota</taxon>
        <taxon>Cytophagia</taxon>
        <taxon>Cytophagales</taxon>
        <taxon>Spirosomataceae</taxon>
        <taxon>Salmonirosea</taxon>
    </lineage>
</organism>
<keyword evidence="1" id="KW-1133">Transmembrane helix</keyword>
<reference evidence="2 3" key="1">
    <citation type="submission" date="2019-10" db="EMBL/GenBank/DDBJ databases">
        <title>Draft Genome Sequence of Cytophagaceae sp. SJW1-29.</title>
        <authorList>
            <person name="Choi A."/>
        </authorList>
    </citation>
    <scope>NUCLEOTIDE SEQUENCE [LARGE SCALE GENOMIC DNA]</scope>
    <source>
        <strain evidence="2 3">SJW1-29</strain>
    </source>
</reference>
<gene>
    <name evidence="2" type="ORF">GBK04_00130</name>
</gene>
<dbReference type="RefSeq" id="WP_152755778.1">
    <property type="nucleotide sequence ID" value="NZ_WHLY01000001.1"/>
</dbReference>
<feature type="transmembrane region" description="Helical" evidence="1">
    <location>
        <begin position="154"/>
        <end position="174"/>
    </location>
</feature>
<evidence type="ECO:0000313" key="2">
    <source>
        <dbReference type="EMBL" id="MPR31796.1"/>
    </source>
</evidence>
<dbReference type="AlphaFoldDB" id="A0A7C9B980"/>
<comment type="caution">
    <text evidence="2">The sequence shown here is derived from an EMBL/GenBank/DDBJ whole genome shotgun (WGS) entry which is preliminary data.</text>
</comment>
<accession>A0A7C9B980</accession>
<feature type="transmembrane region" description="Helical" evidence="1">
    <location>
        <begin position="118"/>
        <end position="142"/>
    </location>
</feature>
<keyword evidence="1" id="KW-0472">Membrane</keyword>
<dbReference type="InterPro" id="IPR029058">
    <property type="entry name" value="AB_hydrolase_fold"/>
</dbReference>
<keyword evidence="3" id="KW-1185">Reference proteome</keyword>
<evidence type="ECO:0000313" key="3">
    <source>
        <dbReference type="Proteomes" id="UP000479293"/>
    </source>
</evidence>
<dbReference type="EMBL" id="WHLY01000001">
    <property type="protein sequence ID" value="MPR31796.1"/>
    <property type="molecule type" value="Genomic_DNA"/>
</dbReference>
<name>A0A7C9B980_9BACT</name>
<keyword evidence="1" id="KW-0812">Transmembrane</keyword>
<dbReference type="SUPFAM" id="SSF53474">
    <property type="entry name" value="alpha/beta-Hydrolases"/>
    <property type="match status" value="1"/>
</dbReference>
<evidence type="ECO:0000256" key="1">
    <source>
        <dbReference type="SAM" id="Phobius"/>
    </source>
</evidence>
<sequence length="436" mass="49645">MQKNEGPKVDRQAVVVIHGIGEQRPMDTLRSFVKCILPNVSNAGNPAYFSKPDAFSDNYELRRLTVTEKKDNFKTDFYEFYWANSIQGTQVSDVWNWVRKLFLRRPGSIPRRLRSIYFSFWLAAITLIATLASTGIAIAAIWKDFIDGSLLNVSLGLLASAILAVFNGILVNYLGDAVRYMTPLPRNINERQQIRKAGIQLLRRLHETDQNGKNRYDRVVVVGHSLGSVIAYDLLNLFWCERNTGIPTISPDKMDLAESQATDLMGGSISTDQYRQGQFAFWAAQAPRKGSWRISDFITLGSPLAFAELYLAESELAFDEKKRQREFSTCPPEMEKNNAGQFFFSYPLKSDGQVRTLHHAAPFAFTRWTNIFFANDFVGGPIEGFGSGVENTRLAPQRLAWLPFFSHTRYWDELETESLSLIRARMEMRFAENPDL</sequence>
<proteinExistence type="predicted"/>